<proteinExistence type="inferred from homology"/>
<comment type="similarity">
    <text evidence="2 7">Belongs to the group II decarboxylase family.</text>
</comment>
<dbReference type="Gene3D" id="3.90.1150.170">
    <property type="match status" value="1"/>
</dbReference>
<evidence type="ECO:0000256" key="3">
    <source>
        <dbReference type="ARBA" id="ARBA00022793"/>
    </source>
</evidence>
<evidence type="ECO:0000256" key="7">
    <source>
        <dbReference type="RuleBase" id="RU000382"/>
    </source>
</evidence>
<dbReference type="OrthoDB" id="9803665at2"/>
<dbReference type="Gene3D" id="3.40.640.10">
    <property type="entry name" value="Type I PLP-dependent aspartate aminotransferase-like (Major domain)"/>
    <property type="match status" value="1"/>
</dbReference>
<comment type="cofactor">
    <cofactor evidence="1 6 7">
        <name>pyridoxal 5'-phosphate</name>
        <dbReference type="ChEBI" id="CHEBI:597326"/>
    </cofactor>
</comment>
<dbReference type="PANTHER" id="PTHR45677:SF8">
    <property type="entry name" value="CYSTEINE SULFINIC ACID DECARBOXYLASE"/>
    <property type="match status" value="1"/>
</dbReference>
<dbReference type="GO" id="GO:0033983">
    <property type="term" value="F:diaminobutyrate decarboxylase activity"/>
    <property type="evidence" value="ECO:0007669"/>
    <property type="project" value="UniProtKB-EC"/>
</dbReference>
<evidence type="ECO:0000313" key="8">
    <source>
        <dbReference type="EMBL" id="TWT93314.1"/>
    </source>
</evidence>
<dbReference type="GO" id="GO:0019752">
    <property type="term" value="P:carboxylic acid metabolic process"/>
    <property type="evidence" value="ECO:0007669"/>
    <property type="project" value="InterPro"/>
</dbReference>
<dbReference type="PROSITE" id="PS00392">
    <property type="entry name" value="DDC_GAD_HDC_YDC"/>
    <property type="match status" value="1"/>
</dbReference>
<dbReference type="InterPro" id="IPR021115">
    <property type="entry name" value="Pyridoxal-P_BS"/>
</dbReference>
<dbReference type="RefSeq" id="WP_146522927.1">
    <property type="nucleotide sequence ID" value="NZ_CP151726.1"/>
</dbReference>
<evidence type="ECO:0000256" key="6">
    <source>
        <dbReference type="PIRSR" id="PIRSR602129-50"/>
    </source>
</evidence>
<name>A0A5C6A0G4_9BACT</name>
<reference evidence="8 9" key="1">
    <citation type="submission" date="2019-02" db="EMBL/GenBank/DDBJ databases">
        <title>Deep-cultivation of Planctomycetes and their phenomic and genomic characterization uncovers novel biology.</title>
        <authorList>
            <person name="Wiegand S."/>
            <person name="Jogler M."/>
            <person name="Boedeker C."/>
            <person name="Pinto D."/>
            <person name="Vollmers J."/>
            <person name="Rivas-Marin E."/>
            <person name="Kohn T."/>
            <person name="Peeters S.H."/>
            <person name="Heuer A."/>
            <person name="Rast P."/>
            <person name="Oberbeckmann S."/>
            <person name="Bunk B."/>
            <person name="Jeske O."/>
            <person name="Meyerdierks A."/>
            <person name="Storesund J.E."/>
            <person name="Kallscheuer N."/>
            <person name="Luecker S."/>
            <person name="Lage O.M."/>
            <person name="Pohl T."/>
            <person name="Merkel B.J."/>
            <person name="Hornburger P."/>
            <person name="Mueller R.-W."/>
            <person name="Bruemmer F."/>
            <person name="Labrenz M."/>
            <person name="Spormann A.M."/>
            <person name="Op Den Camp H."/>
            <person name="Overmann J."/>
            <person name="Amann R."/>
            <person name="Jetten M.S.M."/>
            <person name="Mascher T."/>
            <person name="Medema M.H."/>
            <person name="Devos D.P."/>
            <person name="Kaster A.-K."/>
            <person name="Ovreas L."/>
            <person name="Rohde M."/>
            <person name="Galperin M.Y."/>
            <person name="Jogler C."/>
        </authorList>
    </citation>
    <scope>NUCLEOTIDE SEQUENCE [LARGE SCALE GENOMIC DNA]</scope>
    <source>
        <strain evidence="8 9">Pla52n</strain>
    </source>
</reference>
<evidence type="ECO:0000256" key="2">
    <source>
        <dbReference type="ARBA" id="ARBA00009533"/>
    </source>
</evidence>
<dbReference type="SUPFAM" id="SSF53383">
    <property type="entry name" value="PLP-dependent transferases"/>
    <property type="match status" value="1"/>
</dbReference>
<dbReference type="InterPro" id="IPR015424">
    <property type="entry name" value="PyrdxlP-dep_Trfase"/>
</dbReference>
<protein>
    <submittedName>
        <fullName evidence="8">L-2,4-diaminobutyrate decarboxylase</fullName>
        <ecNumber evidence="8">4.1.1.86</ecNumber>
    </submittedName>
</protein>
<dbReference type="InterPro" id="IPR015421">
    <property type="entry name" value="PyrdxlP-dep_Trfase_major"/>
</dbReference>
<dbReference type="Proteomes" id="UP000320176">
    <property type="component" value="Unassembled WGS sequence"/>
</dbReference>
<sequence>MPPDPILTHAYDPERFRASAHQLVDLLADELAANLSATQSQSLPWQTPQQSEAFWRDLATQAPSIMDIARTVLQRSVRISDPRFIGHQICTPIPDAILAGFLTDFVNNGSGVYEMGMAGVAMERWIMDQVAQRLDLPETAAGVMTSGGTLGNLTALLCARSVKSPTDVWKSGTSGQLAIMVSEQSHYCVRRAAGIMGWGESGIITVPCNDRFSMSTDQLPELYQQATGRGITVIGVVGSACGTSTGAFDDLNAIASFCRHHDLWFHVDGAHGAALAFSDVHKGKLAGIEHADSVVIDFHKMLMTPVLASAVLFRRGLDGFRTFCQQADYLFAESNDANWDDLAQRTFECTKTMMAVKFYTVLAGGGPGLLAANVDRLMAMTGELVREIQRRPAFELAVQPQCNIVCFRHRHRSAIDLNDWNNRLRQRIIHRGEYYLVQTKLHGQTWLRCTVTNPMTGPKEFVGMLDQIEQIATQID</sequence>
<accession>A0A5C6A0G4</accession>
<dbReference type="GO" id="GO:0030170">
    <property type="term" value="F:pyridoxal phosphate binding"/>
    <property type="evidence" value="ECO:0007669"/>
    <property type="project" value="InterPro"/>
</dbReference>
<evidence type="ECO:0000313" key="9">
    <source>
        <dbReference type="Proteomes" id="UP000320176"/>
    </source>
</evidence>
<dbReference type="InterPro" id="IPR002129">
    <property type="entry name" value="PyrdxlP-dep_de-COase"/>
</dbReference>
<comment type="caution">
    <text evidence="8">The sequence shown here is derived from an EMBL/GenBank/DDBJ whole genome shotgun (WGS) entry which is preliminary data.</text>
</comment>
<organism evidence="8 9">
    <name type="scientific">Stieleria varia</name>
    <dbReference type="NCBI Taxonomy" id="2528005"/>
    <lineage>
        <taxon>Bacteria</taxon>
        <taxon>Pseudomonadati</taxon>
        <taxon>Planctomycetota</taxon>
        <taxon>Planctomycetia</taxon>
        <taxon>Pirellulales</taxon>
        <taxon>Pirellulaceae</taxon>
        <taxon>Stieleria</taxon>
    </lineage>
</organism>
<dbReference type="GO" id="GO:0005737">
    <property type="term" value="C:cytoplasm"/>
    <property type="evidence" value="ECO:0007669"/>
    <property type="project" value="TreeGrafter"/>
</dbReference>
<keyword evidence="5 7" id="KW-0456">Lyase</keyword>
<dbReference type="Pfam" id="PF00282">
    <property type="entry name" value="Pyridoxal_deC"/>
    <property type="match status" value="1"/>
</dbReference>
<gene>
    <name evidence="8" type="primary">ddc</name>
    <name evidence="8" type="ORF">Pla52n_59740</name>
</gene>
<evidence type="ECO:0000256" key="5">
    <source>
        <dbReference type="ARBA" id="ARBA00023239"/>
    </source>
</evidence>
<dbReference type="EC" id="4.1.1.86" evidence="8"/>
<keyword evidence="3" id="KW-0210">Decarboxylase</keyword>
<keyword evidence="4 6" id="KW-0663">Pyridoxal phosphate</keyword>
<dbReference type="EMBL" id="SJPN01000009">
    <property type="protein sequence ID" value="TWT93314.1"/>
    <property type="molecule type" value="Genomic_DNA"/>
</dbReference>
<dbReference type="PANTHER" id="PTHR45677">
    <property type="entry name" value="GLUTAMATE DECARBOXYLASE-RELATED"/>
    <property type="match status" value="1"/>
</dbReference>
<evidence type="ECO:0000256" key="4">
    <source>
        <dbReference type="ARBA" id="ARBA00022898"/>
    </source>
</evidence>
<dbReference type="AlphaFoldDB" id="A0A5C6A0G4"/>
<feature type="modified residue" description="N6-(pyridoxal phosphate)lysine" evidence="6">
    <location>
        <position position="300"/>
    </location>
</feature>
<keyword evidence="9" id="KW-1185">Reference proteome</keyword>
<evidence type="ECO:0000256" key="1">
    <source>
        <dbReference type="ARBA" id="ARBA00001933"/>
    </source>
</evidence>